<proteinExistence type="predicted"/>
<keyword evidence="3" id="KW-1185">Reference proteome</keyword>
<name>A0ABN0WGG3_9BACI</name>
<evidence type="ECO:0000313" key="2">
    <source>
        <dbReference type="EMBL" id="GAA0336236.1"/>
    </source>
</evidence>
<reference evidence="2 3" key="1">
    <citation type="journal article" date="2019" name="Int. J. Syst. Evol. Microbiol.">
        <title>The Global Catalogue of Microorganisms (GCM) 10K type strain sequencing project: providing services to taxonomists for standard genome sequencing and annotation.</title>
        <authorList>
            <consortium name="The Broad Institute Genomics Platform"/>
            <consortium name="The Broad Institute Genome Sequencing Center for Infectious Disease"/>
            <person name="Wu L."/>
            <person name="Ma J."/>
        </authorList>
    </citation>
    <scope>NUCLEOTIDE SEQUENCE [LARGE SCALE GENOMIC DNA]</scope>
    <source>
        <strain evidence="2 3">JCM 9731</strain>
    </source>
</reference>
<sequence>MKRTIFASVIGLIIIFASYKYWNYWNDYREKELLETFKANQYKIVQIDFAVPPVEEFPGWYTKDEQIIKELTDFLDKYQVKRSKENVIDAL</sequence>
<protein>
    <submittedName>
        <fullName evidence="2">Uncharacterized protein</fullName>
    </submittedName>
</protein>
<comment type="caution">
    <text evidence="2">The sequence shown here is derived from an EMBL/GenBank/DDBJ whole genome shotgun (WGS) entry which is preliminary data.</text>
</comment>
<dbReference type="EMBL" id="BAAADJ010000045">
    <property type="protein sequence ID" value="GAA0336236.1"/>
    <property type="molecule type" value="Genomic_DNA"/>
</dbReference>
<keyword evidence="1" id="KW-1133">Transmembrane helix</keyword>
<keyword evidence="1" id="KW-0472">Membrane</keyword>
<feature type="transmembrane region" description="Helical" evidence="1">
    <location>
        <begin position="6"/>
        <end position="22"/>
    </location>
</feature>
<evidence type="ECO:0000313" key="3">
    <source>
        <dbReference type="Proteomes" id="UP001500782"/>
    </source>
</evidence>
<gene>
    <name evidence="2" type="ORF">GCM10008967_28280</name>
</gene>
<accession>A0ABN0WGG3</accession>
<organism evidence="2 3">
    <name type="scientific">Bacillus carboniphilus</name>
    <dbReference type="NCBI Taxonomy" id="86663"/>
    <lineage>
        <taxon>Bacteria</taxon>
        <taxon>Bacillati</taxon>
        <taxon>Bacillota</taxon>
        <taxon>Bacilli</taxon>
        <taxon>Bacillales</taxon>
        <taxon>Bacillaceae</taxon>
        <taxon>Bacillus</taxon>
    </lineage>
</organism>
<evidence type="ECO:0000256" key="1">
    <source>
        <dbReference type="SAM" id="Phobius"/>
    </source>
</evidence>
<keyword evidence="1" id="KW-0812">Transmembrane</keyword>
<dbReference type="RefSeq" id="WP_343800125.1">
    <property type="nucleotide sequence ID" value="NZ_BAAADJ010000045.1"/>
</dbReference>
<dbReference type="Proteomes" id="UP001500782">
    <property type="component" value="Unassembled WGS sequence"/>
</dbReference>